<reference evidence="2 3" key="1">
    <citation type="submission" date="2023-11" db="EMBL/GenBank/DDBJ databases">
        <title>Lentzea sokolovensis, sp. nov., Lentzea kristufkii, sp. nov., and Lentzea miocenensis, sp. nov., rare actinobacteria from Sokolov Coal Basin, Miocene lacustrine sediment, Czech Republic.</title>
        <authorList>
            <person name="Lara A."/>
            <person name="Kotroba L."/>
            <person name="Nouioui I."/>
            <person name="Neumann-Schaal M."/>
            <person name="Mast Y."/>
            <person name="Chronakova A."/>
        </authorList>
    </citation>
    <scope>NUCLEOTIDE SEQUENCE [LARGE SCALE GENOMIC DNA]</scope>
    <source>
        <strain evidence="2 3">BCCO 10_0061</strain>
    </source>
</reference>
<organism evidence="2 3">
    <name type="scientific">Lentzea sokolovensis</name>
    <dbReference type="NCBI Taxonomy" id="3095429"/>
    <lineage>
        <taxon>Bacteria</taxon>
        <taxon>Bacillati</taxon>
        <taxon>Actinomycetota</taxon>
        <taxon>Actinomycetes</taxon>
        <taxon>Pseudonocardiales</taxon>
        <taxon>Pseudonocardiaceae</taxon>
        <taxon>Lentzea</taxon>
    </lineage>
</organism>
<proteinExistence type="predicted"/>
<evidence type="ECO:0000313" key="2">
    <source>
        <dbReference type="EMBL" id="MDX8148455.1"/>
    </source>
</evidence>
<keyword evidence="3" id="KW-1185">Reference proteome</keyword>
<sequence>MRNLGTACGVEHVVKRWIWAALAAIPVGAGAIWWALPDTTDVAVITAINPDGTVQWVDGEFRRAEENNTMVHELPGETRVSRLADDVVIRTPFGCGEPQGFTLTWNGLGAIECTRAEFLAKGDTPYAPRLTFNGDGEITEIQGRYHP</sequence>
<keyword evidence="1" id="KW-0472">Membrane</keyword>
<feature type="transmembrane region" description="Helical" evidence="1">
    <location>
        <begin position="17"/>
        <end position="36"/>
    </location>
</feature>
<dbReference type="Proteomes" id="UP001285352">
    <property type="component" value="Unassembled WGS sequence"/>
</dbReference>
<accession>A0ABU4VAG6</accession>
<dbReference type="RefSeq" id="WP_319980449.1">
    <property type="nucleotide sequence ID" value="NZ_JAXAVU010000016.1"/>
</dbReference>
<comment type="caution">
    <text evidence="2">The sequence shown here is derived from an EMBL/GenBank/DDBJ whole genome shotgun (WGS) entry which is preliminary data.</text>
</comment>
<protein>
    <submittedName>
        <fullName evidence="2">Uncharacterized protein</fullName>
    </submittedName>
</protein>
<evidence type="ECO:0000256" key="1">
    <source>
        <dbReference type="SAM" id="Phobius"/>
    </source>
</evidence>
<keyword evidence="1" id="KW-1133">Transmembrane helix</keyword>
<keyword evidence="1" id="KW-0812">Transmembrane</keyword>
<name>A0ABU4VAG6_9PSEU</name>
<dbReference type="EMBL" id="JAXAVU010000016">
    <property type="protein sequence ID" value="MDX8148455.1"/>
    <property type="molecule type" value="Genomic_DNA"/>
</dbReference>
<evidence type="ECO:0000313" key="3">
    <source>
        <dbReference type="Proteomes" id="UP001285352"/>
    </source>
</evidence>
<gene>
    <name evidence="2" type="ORF">SK854_40520</name>
</gene>